<feature type="region of interest" description="Disordered" evidence="1">
    <location>
        <begin position="1"/>
        <end position="41"/>
    </location>
</feature>
<feature type="compositionally biased region" description="Polar residues" evidence="1">
    <location>
        <begin position="8"/>
        <end position="28"/>
    </location>
</feature>
<comment type="caution">
    <text evidence="2">The sequence shown here is derived from an EMBL/GenBank/DDBJ whole genome shotgun (WGS) entry which is preliminary data.</text>
</comment>
<sequence length="142" mass="15300">MLVEDTSGHGNNNSSYTSNQLSPANGHQGSPMKKPLAAPALSPGGGYPNSLGFMDEVPIYDGHASAGNHFLFRPSDFTVLKSLPHFTTSHDLDAFTMVSVGYSLTAWESYNKEPRLTSNILFVIVLGSAPKKDKLEVLGFLE</sequence>
<keyword evidence="3" id="KW-1185">Reference proteome</keyword>
<evidence type="ECO:0000256" key="1">
    <source>
        <dbReference type="SAM" id="MobiDB-lite"/>
    </source>
</evidence>
<dbReference type="EMBL" id="JAUEPU010000023">
    <property type="protein sequence ID" value="KAK0493793.1"/>
    <property type="molecule type" value="Genomic_DNA"/>
</dbReference>
<gene>
    <name evidence="2" type="ORF">EDD18DRAFT_1356270</name>
</gene>
<reference evidence="2" key="1">
    <citation type="submission" date="2023-06" db="EMBL/GenBank/DDBJ databases">
        <authorList>
            <consortium name="Lawrence Berkeley National Laboratory"/>
            <person name="Ahrendt S."/>
            <person name="Sahu N."/>
            <person name="Indic B."/>
            <person name="Wong-Bajracharya J."/>
            <person name="Merenyi Z."/>
            <person name="Ke H.-M."/>
            <person name="Monk M."/>
            <person name="Kocsube S."/>
            <person name="Drula E."/>
            <person name="Lipzen A."/>
            <person name="Balint B."/>
            <person name="Henrissat B."/>
            <person name="Andreopoulos B."/>
            <person name="Martin F.M."/>
            <person name="Harder C.B."/>
            <person name="Rigling D."/>
            <person name="Ford K.L."/>
            <person name="Foster G.D."/>
            <person name="Pangilinan J."/>
            <person name="Papanicolaou A."/>
            <person name="Barry K."/>
            <person name="LaButti K."/>
            <person name="Viragh M."/>
            <person name="Koriabine M."/>
            <person name="Yan M."/>
            <person name="Riley R."/>
            <person name="Champramary S."/>
            <person name="Plett K.L."/>
            <person name="Tsai I.J."/>
            <person name="Slot J."/>
            <person name="Sipos G."/>
            <person name="Plett J."/>
            <person name="Nagy L.G."/>
            <person name="Grigoriev I.V."/>
        </authorList>
    </citation>
    <scope>NUCLEOTIDE SEQUENCE</scope>
    <source>
        <strain evidence="2">HWK02</strain>
    </source>
</reference>
<name>A0AA39Q2V3_9AGAR</name>
<evidence type="ECO:0000313" key="3">
    <source>
        <dbReference type="Proteomes" id="UP001175228"/>
    </source>
</evidence>
<accession>A0AA39Q2V3</accession>
<evidence type="ECO:0000313" key="2">
    <source>
        <dbReference type="EMBL" id="KAK0493793.1"/>
    </source>
</evidence>
<protein>
    <submittedName>
        <fullName evidence="2">Uncharacterized protein</fullName>
    </submittedName>
</protein>
<proteinExistence type="predicted"/>
<dbReference type="AlphaFoldDB" id="A0AA39Q2V3"/>
<dbReference type="Proteomes" id="UP001175228">
    <property type="component" value="Unassembled WGS sequence"/>
</dbReference>
<organism evidence="2 3">
    <name type="scientific">Armillaria luteobubalina</name>
    <dbReference type="NCBI Taxonomy" id="153913"/>
    <lineage>
        <taxon>Eukaryota</taxon>
        <taxon>Fungi</taxon>
        <taxon>Dikarya</taxon>
        <taxon>Basidiomycota</taxon>
        <taxon>Agaricomycotina</taxon>
        <taxon>Agaricomycetes</taxon>
        <taxon>Agaricomycetidae</taxon>
        <taxon>Agaricales</taxon>
        <taxon>Marasmiineae</taxon>
        <taxon>Physalacriaceae</taxon>
        <taxon>Armillaria</taxon>
    </lineage>
</organism>